<dbReference type="Gene3D" id="2.160.20.10">
    <property type="entry name" value="Single-stranded right-handed beta-helix, Pectin lyase-like"/>
    <property type="match status" value="1"/>
</dbReference>
<feature type="domain" description="Pectate lyase" evidence="10">
    <location>
        <begin position="197"/>
        <end position="413"/>
    </location>
</feature>
<evidence type="ECO:0000256" key="1">
    <source>
        <dbReference type="ARBA" id="ARBA00000695"/>
    </source>
</evidence>
<evidence type="ECO:0000256" key="4">
    <source>
        <dbReference type="ARBA" id="ARBA00012272"/>
    </source>
</evidence>
<evidence type="ECO:0000313" key="11">
    <source>
        <dbReference type="EMBL" id="KAA6345069.1"/>
    </source>
</evidence>
<dbReference type="GO" id="GO:0045490">
    <property type="term" value="P:pectin catabolic process"/>
    <property type="evidence" value="ECO:0007669"/>
    <property type="project" value="UniProtKB-UniPathway"/>
</dbReference>
<comment type="caution">
    <text evidence="11">The sequence shown here is derived from an EMBL/GenBank/DDBJ whole genome shotgun (WGS) entry which is preliminary data.</text>
</comment>
<keyword evidence="7" id="KW-0106">Calcium</keyword>
<dbReference type="PRINTS" id="PR00807">
    <property type="entry name" value="AMBALLERGEN"/>
</dbReference>
<sequence length="742" mass="80017">MKNFNGVFFIALLMNILAITACTEEKEGILPPEKEIKLEDLIGTYKVQAVWINGTSILDGLELGDIWEIAQDSIRIACAPKVEFTYANNAFKVNEVDYKMSVTGNSYSITFTADNQTIVLLFAATSDVCPIPNPTDPDPTDPDPTDPDLTDPDPAPYVPPVVGNVELDKMYGYATAGTSTTGGENATATNIHHFNNGVAFRTWLAAREKAKSTVPAIVWLSGTFNKEDGRASSSPWFDVKRTGNISFIGVDGFTMKNVGFFLKEATNIIIRNIYIEMPKADNGADGISMQDSKNVWVDHCTFKSVNQTHDYEDGSCDITHGSYNVTLSWSHFINTQKTCLIGHSDSQSADVQITATLHHNFFDLSSSRHPRVRYGKVHVYNNYFNKVSTYGVGSAYGAMVLVENNYFEGVHLPTDICTYPAKKSGSSYVSNLTGKVAGYLYESDNTYVSKPSNASDPYPFTNVEYKAYNGEKLSTALTYNDFKPAYSYIVDASETIKDVVPSGAGVGKLGYRTASVSVDNGGITTPGQGGGEDPDPDVDVPGIDDPDTNLGDGWLVKYMGPSSGGSYASNGSDMITMNGKGKFESGKQSFTFVYQEISGDFVITAKLNSFTNATSSNQAEAGLLLTPDISKEDGQFIYGFGGKGGNGVYNYSCRLSAGVDRGSGTLTAPTGSGDVYLKLEKEGAIYKVSYSLDGGTTYGSSTDRNFTTLPDKLYVGLAVSGANNEATAVFSNVKINGELQSF</sequence>
<feature type="compositionally biased region" description="Acidic residues" evidence="9">
    <location>
        <begin position="138"/>
        <end position="151"/>
    </location>
</feature>
<dbReference type="Pfam" id="PF00544">
    <property type="entry name" value="Pectate_lyase_4"/>
    <property type="match status" value="1"/>
</dbReference>
<dbReference type="InterPro" id="IPR012334">
    <property type="entry name" value="Pectin_lyas_fold"/>
</dbReference>
<accession>A0A5J4SFY4</accession>
<evidence type="ECO:0000256" key="6">
    <source>
        <dbReference type="ARBA" id="ARBA00022729"/>
    </source>
</evidence>
<evidence type="ECO:0000256" key="2">
    <source>
        <dbReference type="ARBA" id="ARBA00001913"/>
    </source>
</evidence>
<evidence type="ECO:0000256" key="8">
    <source>
        <dbReference type="ARBA" id="ARBA00023239"/>
    </source>
</evidence>
<dbReference type="PANTHER" id="PTHR31683">
    <property type="entry name" value="PECTATE LYASE 18-RELATED"/>
    <property type="match status" value="1"/>
</dbReference>
<evidence type="ECO:0000256" key="9">
    <source>
        <dbReference type="SAM" id="MobiDB-lite"/>
    </source>
</evidence>
<dbReference type="Gene3D" id="2.60.120.200">
    <property type="match status" value="1"/>
</dbReference>
<evidence type="ECO:0000256" key="5">
    <source>
        <dbReference type="ARBA" id="ARBA00022723"/>
    </source>
</evidence>
<dbReference type="InterPro" id="IPR011050">
    <property type="entry name" value="Pectin_lyase_fold/virulence"/>
</dbReference>
<dbReference type="AlphaFoldDB" id="A0A5J4SFY4"/>
<proteinExistence type="predicted"/>
<evidence type="ECO:0000256" key="7">
    <source>
        <dbReference type="ARBA" id="ARBA00022837"/>
    </source>
</evidence>
<name>A0A5J4SFY4_9ZZZZ</name>
<dbReference type="InterPro" id="IPR045032">
    <property type="entry name" value="PEL"/>
</dbReference>
<dbReference type="GO" id="GO:0046872">
    <property type="term" value="F:metal ion binding"/>
    <property type="evidence" value="ECO:0007669"/>
    <property type="project" value="UniProtKB-KW"/>
</dbReference>
<organism evidence="11">
    <name type="scientific">termite gut metagenome</name>
    <dbReference type="NCBI Taxonomy" id="433724"/>
    <lineage>
        <taxon>unclassified sequences</taxon>
        <taxon>metagenomes</taxon>
        <taxon>organismal metagenomes</taxon>
    </lineage>
</organism>
<keyword evidence="5" id="KW-0479">Metal-binding</keyword>
<comment type="cofactor">
    <cofactor evidence="2">
        <name>Ca(2+)</name>
        <dbReference type="ChEBI" id="CHEBI:29108"/>
    </cofactor>
</comment>
<feature type="region of interest" description="Disordered" evidence="9">
    <location>
        <begin position="131"/>
        <end position="156"/>
    </location>
</feature>
<keyword evidence="8 11" id="KW-0456">Lyase</keyword>
<dbReference type="GO" id="GO:0030570">
    <property type="term" value="F:pectate lyase activity"/>
    <property type="evidence" value="ECO:0007669"/>
    <property type="project" value="UniProtKB-EC"/>
</dbReference>
<dbReference type="EC" id="4.2.2.2" evidence="4"/>
<comment type="pathway">
    <text evidence="3">Glycan metabolism; pectin degradation; 2-dehydro-3-deoxy-D-gluconate from pectin: step 2/5.</text>
</comment>
<evidence type="ECO:0000259" key="10">
    <source>
        <dbReference type="SMART" id="SM00656"/>
    </source>
</evidence>
<dbReference type="PANTHER" id="PTHR31683:SF18">
    <property type="entry name" value="PECTATE LYASE 21-RELATED"/>
    <property type="match status" value="1"/>
</dbReference>
<comment type="catalytic activity">
    <reaction evidence="1">
        <text>Eliminative cleavage of (1-&gt;4)-alpha-D-galacturonan to give oligosaccharides with 4-deoxy-alpha-D-galact-4-enuronosyl groups at their non-reducing ends.</text>
        <dbReference type="EC" id="4.2.2.2"/>
    </reaction>
</comment>
<dbReference type="SMART" id="SM00656">
    <property type="entry name" value="Amb_all"/>
    <property type="match status" value="1"/>
</dbReference>
<dbReference type="InterPro" id="IPR018082">
    <property type="entry name" value="AmbAllergen"/>
</dbReference>
<reference evidence="11" key="1">
    <citation type="submission" date="2019-03" db="EMBL/GenBank/DDBJ databases">
        <title>Single cell metagenomics reveals metabolic interactions within the superorganism composed of flagellate Streblomastix strix and complex community of Bacteroidetes bacteria on its surface.</title>
        <authorList>
            <person name="Treitli S.C."/>
            <person name="Kolisko M."/>
            <person name="Husnik F."/>
            <person name="Keeling P."/>
            <person name="Hampl V."/>
        </authorList>
    </citation>
    <scope>NUCLEOTIDE SEQUENCE</scope>
    <source>
        <strain evidence="11">STM</strain>
    </source>
</reference>
<dbReference type="SUPFAM" id="SSF51126">
    <property type="entry name" value="Pectin lyase-like"/>
    <property type="match status" value="1"/>
</dbReference>
<protein>
    <recommendedName>
        <fullName evidence="4">pectate lyase</fullName>
        <ecNumber evidence="4">4.2.2.2</ecNumber>
    </recommendedName>
</protein>
<dbReference type="PROSITE" id="PS51257">
    <property type="entry name" value="PROKAR_LIPOPROTEIN"/>
    <property type="match status" value="1"/>
</dbReference>
<evidence type="ECO:0000256" key="3">
    <source>
        <dbReference type="ARBA" id="ARBA00005220"/>
    </source>
</evidence>
<dbReference type="InterPro" id="IPR002022">
    <property type="entry name" value="Pec_lyase"/>
</dbReference>
<dbReference type="UniPathway" id="UPA00545">
    <property type="reaction ID" value="UER00824"/>
</dbReference>
<keyword evidence="6" id="KW-0732">Signal</keyword>
<gene>
    <name evidence="11" type="ORF">EZS27_007335</name>
</gene>
<dbReference type="EMBL" id="SNRY01000187">
    <property type="protein sequence ID" value="KAA6345069.1"/>
    <property type="molecule type" value="Genomic_DNA"/>
</dbReference>